<accession>A0A511RKS0</accession>
<name>A0A511RKS0_9DEIN</name>
<dbReference type="InterPro" id="IPR005247">
    <property type="entry name" value="YbhB_YbcL/LppC-like"/>
</dbReference>
<protein>
    <recommendedName>
        <fullName evidence="3">Phosphatidylethanolamine-binding protein</fullName>
    </recommendedName>
</protein>
<dbReference type="CDD" id="cd00865">
    <property type="entry name" value="PEBP_bact_arch"/>
    <property type="match status" value="1"/>
</dbReference>
<dbReference type="PANTHER" id="PTHR30289:SF1">
    <property type="entry name" value="PEBP (PHOSPHATIDYLETHANOLAMINE-BINDING PROTEIN) FAMILY PROTEIN"/>
    <property type="match status" value="1"/>
</dbReference>
<dbReference type="InterPro" id="IPR036610">
    <property type="entry name" value="PEBP-like_sf"/>
</dbReference>
<organism evidence="1 2">
    <name type="scientific">Oceanithermus desulfurans NBRC 100063</name>
    <dbReference type="NCBI Taxonomy" id="1227550"/>
    <lineage>
        <taxon>Bacteria</taxon>
        <taxon>Thermotogati</taxon>
        <taxon>Deinococcota</taxon>
        <taxon>Deinococci</taxon>
        <taxon>Thermales</taxon>
        <taxon>Thermaceae</taxon>
        <taxon>Oceanithermus</taxon>
    </lineage>
</organism>
<dbReference type="Pfam" id="PF01161">
    <property type="entry name" value="PBP"/>
    <property type="match status" value="1"/>
</dbReference>
<sequence>MLNRRVFGFALLLGAVLVAAAVSLWFGKEATMKLVSPAFGYGEPLPARFAYCGEGAQNLSPPLSWSGAPAGTASFALVMSDPDAPSGTFVHWLVYDLPPALEGLPEGASGSPELTEGTNDYGALGYGGPCPPPGPAHRYFFRLYALDRPSLDLPPGATAAEVVRAMDGAVLAEAEWMGTYRR</sequence>
<dbReference type="EMBL" id="BJXN01000006">
    <property type="protein sequence ID" value="GEM89667.1"/>
    <property type="molecule type" value="Genomic_DNA"/>
</dbReference>
<dbReference type="NCBIfam" id="TIGR00481">
    <property type="entry name" value="YbhB/YbcL family Raf kinase inhibitor-like protein"/>
    <property type="match status" value="1"/>
</dbReference>
<dbReference type="SUPFAM" id="SSF49777">
    <property type="entry name" value="PEBP-like"/>
    <property type="match status" value="1"/>
</dbReference>
<dbReference type="InterPro" id="IPR008914">
    <property type="entry name" value="PEBP"/>
</dbReference>
<dbReference type="Gene3D" id="3.90.280.10">
    <property type="entry name" value="PEBP-like"/>
    <property type="match status" value="1"/>
</dbReference>
<comment type="caution">
    <text evidence="1">The sequence shown here is derived from an EMBL/GenBank/DDBJ whole genome shotgun (WGS) entry which is preliminary data.</text>
</comment>
<proteinExistence type="predicted"/>
<gene>
    <name evidence="1" type="ORF">ODE01S_11010</name>
</gene>
<dbReference type="Proteomes" id="UP000321827">
    <property type="component" value="Unassembled WGS sequence"/>
</dbReference>
<reference evidence="1 2" key="1">
    <citation type="submission" date="2019-07" db="EMBL/GenBank/DDBJ databases">
        <title>Whole genome shotgun sequence of Oceanithermus desulfurans NBRC 100063.</title>
        <authorList>
            <person name="Hosoyama A."/>
            <person name="Uohara A."/>
            <person name="Ohji S."/>
            <person name="Ichikawa N."/>
        </authorList>
    </citation>
    <scope>NUCLEOTIDE SEQUENCE [LARGE SCALE GENOMIC DNA]</scope>
    <source>
        <strain evidence="1 2">NBRC 100063</strain>
    </source>
</reference>
<dbReference type="AlphaFoldDB" id="A0A511RKS0"/>
<evidence type="ECO:0008006" key="3">
    <source>
        <dbReference type="Google" id="ProtNLM"/>
    </source>
</evidence>
<evidence type="ECO:0000313" key="1">
    <source>
        <dbReference type="EMBL" id="GEM89667.1"/>
    </source>
</evidence>
<evidence type="ECO:0000313" key="2">
    <source>
        <dbReference type="Proteomes" id="UP000321827"/>
    </source>
</evidence>
<dbReference type="PANTHER" id="PTHR30289">
    <property type="entry name" value="UNCHARACTERIZED PROTEIN YBCL-RELATED"/>
    <property type="match status" value="1"/>
</dbReference>